<proteinExistence type="predicted"/>
<comment type="caution">
    <text evidence="1">The sequence shown here is derived from an EMBL/GenBank/DDBJ whole genome shotgun (WGS) entry which is preliminary data.</text>
</comment>
<name>A0A6I4MG63_9ACTN</name>
<protein>
    <recommendedName>
        <fullName evidence="3">HNH endonuclease</fullName>
    </recommendedName>
</protein>
<keyword evidence="2" id="KW-1185">Reference proteome</keyword>
<accession>A0A6I4MG63</accession>
<dbReference type="Proteomes" id="UP000462055">
    <property type="component" value="Unassembled WGS sequence"/>
</dbReference>
<evidence type="ECO:0008006" key="3">
    <source>
        <dbReference type="Google" id="ProtNLM"/>
    </source>
</evidence>
<dbReference type="EMBL" id="WBMS02000015">
    <property type="protein sequence ID" value="MWA02721.1"/>
    <property type="molecule type" value="Genomic_DNA"/>
</dbReference>
<dbReference type="AlphaFoldDB" id="A0A6I4MG63"/>
<gene>
    <name evidence="1" type="ORF">F8568_020550</name>
</gene>
<sequence>MASPNRKNIPDPVTNRLFALSGNQCAFPGCKNTVTDQVAQGEQPVTLAQRAHIVGVGRQGPRSRAVPLVDNVDAVENLTLFCGKCHLIVDRNPRIYSVEVLAKYKADHEARLAPKDLRSTPPPLAIDTIDLSLLPLSTLPDIVWKATSKFRTAAEVGEHLPRSMRNQVLPFVLTKSEVWAFHDLTDNKGPFKEVVDPASAEQINAGALLKSEDRNIYVWLLNAALRGALLRRGVRYDRDHDRYHFIADHEKITRRVEAKTKTGRNQWAKKVVRQEGERTEQPRNIWWHLAAQLRFEEFAPNTWGMTIRPEFHLTKDGRTPLDPRRVGRKVTKRKSRMYNEGYFDAVHFFRYFLLDGKARLVLEVGRQNITIDGDFPSIDARWPQIDDKRFDPISMLDSGDEDDVLDALASSWEFDDENQWDWGAEHSEDDR</sequence>
<reference evidence="1" key="1">
    <citation type="submission" date="2019-12" db="EMBL/GenBank/DDBJ databases">
        <title>Actinomadura physcomitrii sp. nov., a novel actinomycete isolated from moss [Physcomitrium sphaericum (Ludw) Fuernr].</title>
        <authorList>
            <person name="Zhuang X."/>
        </authorList>
    </citation>
    <scope>NUCLEOTIDE SEQUENCE [LARGE SCALE GENOMIC DNA]</scope>
    <source>
        <strain evidence="1">LD22</strain>
    </source>
</reference>
<evidence type="ECO:0000313" key="2">
    <source>
        <dbReference type="Proteomes" id="UP000462055"/>
    </source>
</evidence>
<organism evidence="1 2">
    <name type="scientific">Actinomadura physcomitrii</name>
    <dbReference type="NCBI Taxonomy" id="2650748"/>
    <lineage>
        <taxon>Bacteria</taxon>
        <taxon>Bacillati</taxon>
        <taxon>Actinomycetota</taxon>
        <taxon>Actinomycetes</taxon>
        <taxon>Streptosporangiales</taxon>
        <taxon>Thermomonosporaceae</taxon>
        <taxon>Actinomadura</taxon>
    </lineage>
</organism>
<evidence type="ECO:0000313" key="1">
    <source>
        <dbReference type="EMBL" id="MWA02721.1"/>
    </source>
</evidence>
<dbReference type="RefSeq" id="WP_151595198.1">
    <property type="nucleotide sequence ID" value="NZ_WBMS02000015.1"/>
</dbReference>